<dbReference type="PANTHER" id="PTHR16026:SF0">
    <property type="entry name" value="CARTILAGE ACIDIC PROTEIN 1"/>
    <property type="match status" value="1"/>
</dbReference>
<dbReference type="InterPro" id="IPR013517">
    <property type="entry name" value="FG-GAP"/>
</dbReference>
<dbReference type="InterPro" id="IPR011519">
    <property type="entry name" value="UnbV_ASPIC"/>
</dbReference>
<protein>
    <submittedName>
        <fullName evidence="3">Repeat domain-containing protein</fullName>
    </submittedName>
</protein>
<evidence type="ECO:0000256" key="1">
    <source>
        <dbReference type="ARBA" id="ARBA00022729"/>
    </source>
</evidence>
<dbReference type="Pfam" id="PF13517">
    <property type="entry name" value="FG-GAP_3"/>
    <property type="match status" value="5"/>
</dbReference>
<dbReference type="PANTHER" id="PTHR16026">
    <property type="entry name" value="CARTILAGE ACIDIC PROTEIN 1"/>
    <property type="match status" value="1"/>
</dbReference>
<dbReference type="OrthoDB" id="1488345at2"/>
<dbReference type="InterPro" id="IPR027039">
    <property type="entry name" value="Crtac1"/>
</dbReference>
<dbReference type="Proteomes" id="UP000199532">
    <property type="component" value="Unassembled WGS sequence"/>
</dbReference>
<feature type="domain" description="ASPIC/UnbV" evidence="2">
    <location>
        <begin position="541"/>
        <end position="609"/>
    </location>
</feature>
<accession>A0A1H6TER0</accession>
<keyword evidence="1" id="KW-0732">Signal</keyword>
<keyword evidence="4" id="KW-1185">Reference proteome</keyword>
<reference evidence="3 4" key="1">
    <citation type="submission" date="2016-10" db="EMBL/GenBank/DDBJ databases">
        <authorList>
            <person name="de Groot N.N."/>
        </authorList>
    </citation>
    <scope>NUCLEOTIDE SEQUENCE [LARGE SCALE GENOMIC DNA]</scope>
    <source>
        <strain evidence="3 4">DSM 19938</strain>
    </source>
</reference>
<dbReference type="Gene3D" id="2.130.10.130">
    <property type="entry name" value="Integrin alpha, N-terminal"/>
    <property type="match status" value="3"/>
</dbReference>
<proteinExistence type="predicted"/>
<dbReference type="PROSITE" id="PS51257">
    <property type="entry name" value="PROKAR_LIPOPROTEIN"/>
    <property type="match status" value="1"/>
</dbReference>
<evidence type="ECO:0000313" key="4">
    <source>
        <dbReference type="Proteomes" id="UP000199532"/>
    </source>
</evidence>
<evidence type="ECO:0000313" key="3">
    <source>
        <dbReference type="EMBL" id="SEI78549.1"/>
    </source>
</evidence>
<gene>
    <name evidence="3" type="ORF">SAMN04487995_2206</name>
</gene>
<dbReference type="EMBL" id="FNXY01000003">
    <property type="protein sequence ID" value="SEI78549.1"/>
    <property type="molecule type" value="Genomic_DNA"/>
</dbReference>
<dbReference type="RefSeq" id="WP_090335201.1">
    <property type="nucleotide sequence ID" value="NZ_FNXY01000003.1"/>
</dbReference>
<dbReference type="SUPFAM" id="SSF69318">
    <property type="entry name" value="Integrin alpha N-terminal domain"/>
    <property type="match status" value="3"/>
</dbReference>
<dbReference type="AlphaFoldDB" id="A0A1H6TER0"/>
<organism evidence="3 4">
    <name type="scientific">Dyadobacter koreensis</name>
    <dbReference type="NCBI Taxonomy" id="408657"/>
    <lineage>
        <taxon>Bacteria</taxon>
        <taxon>Pseudomonadati</taxon>
        <taxon>Bacteroidota</taxon>
        <taxon>Cytophagia</taxon>
        <taxon>Cytophagales</taxon>
        <taxon>Spirosomataceae</taxon>
        <taxon>Dyadobacter</taxon>
    </lineage>
</organism>
<name>A0A1H6TER0_9BACT</name>
<dbReference type="Pfam" id="PF07593">
    <property type="entry name" value="UnbV_ASPIC"/>
    <property type="match status" value="1"/>
</dbReference>
<dbReference type="STRING" id="408657.SAMN04487995_2206"/>
<sequence length="1194" mass="132457">MFGRYLLFSVFAASLFFSCKKELKTFTQLDPDETGITFSNRIAENDTMNILAFEYVYNGGGVALGDFNNDNLPDIYFTGNSVDNKLYLNKGAGDDGGLRFEDITKKAGVAAENKWSSGVALIDINNDGLLDIYVCSTVRKVAKERENLLYVNQGIGTDKIPVFKEMGKEYGIADTTHTTNAAFLDYDNDGDLDLFLVVNEMDDNNFPNKFHEKIIDGSSKRTDKLYRNDWDKTLGHPVFTNVSREAGILIEGYGLGVNVTDVNQDGWKDIYVTNDYLTNDLLYINNGKDAAGRHLGFTNLADAAFKHTSHSAMGNDIADINNDGLPDIVALDMMPATNFRKKMMTPASSYVTYQNYELYHYQYQVARNTLQLNLGKANKFSKNPVFSEIGLLSGIAETDWSWTPMVTDFDNDGLRDIIITNGFPRDITDMDFIAYRNEVGNVMTKMMMLDYIPSVKIKNFAYKNKDGLNFEDVTDAWGIDLPSFSNGAAYADLDNDGDLDYVVNNINDSAAVYRNNSIQLKPLESNFLRIKFKGEGYNRNGIGAVAEISYAGNKKQYAENSPYRGYLSTIEPVTHFGLGKTNNIEKLVITWPGGKSQILKNIKANQILTVFEKDAKVTVEPLKLIESAEMRDVTDLLDVNYKHEEQDNIDFNVQKLLPHKLSQYGPALAVGDVNGDKLDDVFIGGAMFHKGRFLIQQSSGKFVSTDLLPGMDGPSKNAEDMGVLLFDADSDGDLDLYIVSGSYEMQANSEALQDRLYLNDGKGKFSQNTSALPRFLKSGSCVKAADYDRDGDLDIFVGGRVEPGAYPKPVSSYLLRNDSSGGQIKFTDVTKSVIPELVNIGLVCDVLWTDFDNDGWLDLLAAGEWMPLTFFRNNKGSLKKHVSGLESQKGLWSSLVAGDFDNDGDMDYIAGNLGLNSLNRASDDRPIGMYAKDINKDGFFDAIPTVFYRAKDDSYKEFPYNTRDELGKQIIQVRQRFQEYGKFSEAGINDIFKPEELKDALKLKANWLKSSFIQNLGDGSFKIQALPVEAQFAPLFGMVADDIDGDGNLDVVLCGNDFGSDVSVGRYDAFNGLLLKGNGKGGFSSLTGEKSGYMVTGNAKAMVKIADAGKHVMTITSQNRDSLRFHQTRSPIKSVPLLTNEITAVLKLKNGKTRREEMNYGSSFLSQSTHQLSLPDYVLSAEVFDAKGKGRKVK</sequence>
<dbReference type="InterPro" id="IPR028994">
    <property type="entry name" value="Integrin_alpha_N"/>
</dbReference>
<evidence type="ECO:0000259" key="2">
    <source>
        <dbReference type="Pfam" id="PF07593"/>
    </source>
</evidence>